<dbReference type="Gene3D" id="3.40.50.880">
    <property type="match status" value="2"/>
</dbReference>
<feature type="domain" description="DJ-1/PfpI" evidence="1">
    <location>
        <begin position="226"/>
        <end position="359"/>
    </location>
</feature>
<accession>A0AAU9DJL0</accession>
<evidence type="ECO:0000313" key="2">
    <source>
        <dbReference type="EMBL" id="BDD11410.1"/>
    </source>
</evidence>
<name>A0AAU9DJL0_9BACT</name>
<evidence type="ECO:0000313" key="3">
    <source>
        <dbReference type="Proteomes" id="UP001348817"/>
    </source>
</evidence>
<geneLocation type="plasmid" evidence="2 3">
    <name>pFA1</name>
</geneLocation>
<dbReference type="KEGG" id="fax:FUAX_38420"/>
<sequence length="438" mass="47259">MSIVSKLTIGYALVPGFRAADIIETETILGSFPTSKVYLASRKTGLVKGKSDFPLIANTTFKTCPKLDVLIIGEIPDDRLYDRELLDFIEAKAKDAKYVLAISNGVLALAKLGLLRGKKATTDNWHLDALHDYGVIPEPKRKAVIDGKFYTAGPSTGMMEAGFELLKKIRGKAIASLFELTLEYDPVCRYGEAPAKGTIIEKPDFPGQRQPLNVVVFTPSGLYIPDIMGAVDVFGTIPDAKIHYVWKEEGEVAGLVGPKMVADTSFKDCPQADVFIVGASLPGYCSDPETLAFVADQSAKAKSVISVCAGVLLVGATGQLKNRTAATNFHMLKYLPVVGARISEKEVVMDGKYITAGPAVGSYEAGLLAVEQLLGREVARHIEQTELEFDPNPVLNMGSPAKAGKLRTAISKALIAPINPFYKSATKKGLRLSESFYH</sequence>
<protein>
    <recommendedName>
        <fullName evidence="1">DJ-1/PfpI domain-containing protein</fullName>
    </recommendedName>
</protein>
<proteinExistence type="predicted"/>
<evidence type="ECO:0000259" key="1">
    <source>
        <dbReference type="Pfam" id="PF01965"/>
    </source>
</evidence>
<dbReference type="PANTHER" id="PTHR43130">
    <property type="entry name" value="ARAC-FAMILY TRANSCRIPTIONAL REGULATOR"/>
    <property type="match status" value="1"/>
</dbReference>
<dbReference type="InterPro" id="IPR052158">
    <property type="entry name" value="INH-QAR"/>
</dbReference>
<dbReference type="PANTHER" id="PTHR43130:SF2">
    <property type="entry name" value="DJ-1_PFPI DOMAIN-CONTAINING PROTEIN"/>
    <property type="match status" value="1"/>
</dbReference>
<dbReference type="RefSeq" id="WP_338394909.1">
    <property type="nucleotide sequence ID" value="NZ_AP025315.1"/>
</dbReference>
<organism evidence="2 3">
    <name type="scientific">Fulvitalea axinellae</name>
    <dbReference type="NCBI Taxonomy" id="1182444"/>
    <lineage>
        <taxon>Bacteria</taxon>
        <taxon>Pseudomonadati</taxon>
        <taxon>Bacteroidota</taxon>
        <taxon>Cytophagia</taxon>
        <taxon>Cytophagales</taxon>
        <taxon>Persicobacteraceae</taxon>
        <taxon>Fulvitalea</taxon>
    </lineage>
</organism>
<dbReference type="SUPFAM" id="SSF52317">
    <property type="entry name" value="Class I glutamine amidotransferase-like"/>
    <property type="match status" value="2"/>
</dbReference>
<dbReference type="InterPro" id="IPR002818">
    <property type="entry name" value="DJ-1/PfpI"/>
</dbReference>
<gene>
    <name evidence="2" type="ORF">FUAX_38420</name>
</gene>
<dbReference type="Pfam" id="PF01965">
    <property type="entry name" value="DJ-1_PfpI"/>
    <property type="match status" value="2"/>
</dbReference>
<keyword evidence="3" id="KW-1185">Reference proteome</keyword>
<dbReference type="GO" id="GO:0006355">
    <property type="term" value="P:regulation of DNA-templated transcription"/>
    <property type="evidence" value="ECO:0007669"/>
    <property type="project" value="TreeGrafter"/>
</dbReference>
<keyword evidence="2" id="KW-0614">Plasmid</keyword>
<dbReference type="InterPro" id="IPR029062">
    <property type="entry name" value="Class_I_gatase-like"/>
</dbReference>
<feature type="domain" description="DJ-1/PfpI" evidence="1">
    <location>
        <begin position="34"/>
        <end position="167"/>
    </location>
</feature>
<dbReference type="EMBL" id="AP025315">
    <property type="protein sequence ID" value="BDD11410.1"/>
    <property type="molecule type" value="Genomic_DNA"/>
</dbReference>
<dbReference type="AlphaFoldDB" id="A0AAU9DJL0"/>
<reference evidence="2 3" key="1">
    <citation type="submission" date="2021-12" db="EMBL/GenBank/DDBJ databases">
        <title>Genome sequencing of bacteria with rrn-lacking chromosome and rrn-plasmid.</title>
        <authorList>
            <person name="Anda M."/>
            <person name="Iwasaki W."/>
        </authorList>
    </citation>
    <scope>NUCLEOTIDE SEQUENCE [LARGE SCALE GENOMIC DNA]</scope>
    <source>
        <strain evidence="2 3">DSM 100852</strain>
        <plasmid evidence="2 3">pFA1</plasmid>
    </source>
</reference>
<dbReference type="Proteomes" id="UP001348817">
    <property type="component" value="Plasmid pFA1"/>
</dbReference>